<dbReference type="Proteomes" id="UP000734854">
    <property type="component" value="Unassembled WGS sequence"/>
</dbReference>
<keyword evidence="4" id="KW-1185">Reference proteome</keyword>
<dbReference type="PANTHER" id="PTHR31429">
    <property type="entry name" value="WRKY TRANSCRIPTION FACTOR 36-RELATED"/>
    <property type="match status" value="1"/>
</dbReference>
<sequence length="291" mass="32452">MDHEWTNPSTLNLDLNIGQSTDFISAGGLKTKLNELNQEKKRLINIIEEIHTARAASHGQLMDITSLPLAESSFSMARKRKMESTEMNTCNGGSSADRILGVRDQSKIDLCGHSCKRFREDGKPYARTTYTIVDASDSSLMVRDGYQWRKYGQKVTKDNPSPRAYFRCSYAPSCSVKKKVQRSAKVKTVLVATYEGEHNHCRPSPIGITGAMHEDASHPYFLSPTSSDSTISLDLKRQGLYSNVHDKDTELVEFQRVVVEKMASSLTKDPNFTAALASAISGRIQHMQVQN</sequence>
<dbReference type="PROSITE" id="PS50811">
    <property type="entry name" value="WRKY"/>
    <property type="match status" value="1"/>
</dbReference>
<evidence type="ECO:0000313" key="4">
    <source>
        <dbReference type="Proteomes" id="UP000734854"/>
    </source>
</evidence>
<dbReference type="EMBL" id="JACMSC010000006">
    <property type="protein sequence ID" value="KAG6518455.1"/>
    <property type="molecule type" value="Genomic_DNA"/>
</dbReference>
<feature type="domain" description="WRKY" evidence="2">
    <location>
        <begin position="137"/>
        <end position="203"/>
    </location>
</feature>
<proteinExistence type="predicted"/>
<dbReference type="GO" id="GO:0043565">
    <property type="term" value="F:sequence-specific DNA binding"/>
    <property type="evidence" value="ECO:0007669"/>
    <property type="project" value="InterPro"/>
</dbReference>
<protein>
    <recommendedName>
        <fullName evidence="2">WRKY domain-containing protein</fullName>
    </recommendedName>
</protein>
<dbReference type="InterPro" id="IPR044810">
    <property type="entry name" value="WRKY_plant"/>
</dbReference>
<evidence type="ECO:0000313" key="3">
    <source>
        <dbReference type="EMBL" id="KAG6518455.1"/>
    </source>
</evidence>
<accession>A0A8J5HJE3</accession>
<dbReference type="SMART" id="SM00774">
    <property type="entry name" value="WRKY"/>
    <property type="match status" value="1"/>
</dbReference>
<dbReference type="AlphaFoldDB" id="A0A8J5HJE3"/>
<dbReference type="OrthoDB" id="1931489at2759"/>
<evidence type="ECO:0000259" key="2">
    <source>
        <dbReference type="PROSITE" id="PS50811"/>
    </source>
</evidence>
<organism evidence="3 4">
    <name type="scientific">Zingiber officinale</name>
    <name type="common">Ginger</name>
    <name type="synonym">Amomum zingiber</name>
    <dbReference type="NCBI Taxonomy" id="94328"/>
    <lineage>
        <taxon>Eukaryota</taxon>
        <taxon>Viridiplantae</taxon>
        <taxon>Streptophyta</taxon>
        <taxon>Embryophyta</taxon>
        <taxon>Tracheophyta</taxon>
        <taxon>Spermatophyta</taxon>
        <taxon>Magnoliopsida</taxon>
        <taxon>Liliopsida</taxon>
        <taxon>Zingiberales</taxon>
        <taxon>Zingiberaceae</taxon>
        <taxon>Zingiber</taxon>
    </lineage>
</organism>
<evidence type="ECO:0000256" key="1">
    <source>
        <dbReference type="SAM" id="Coils"/>
    </source>
</evidence>
<name>A0A8J5HJE3_ZINOF</name>
<dbReference type="GO" id="GO:0003700">
    <property type="term" value="F:DNA-binding transcription factor activity"/>
    <property type="evidence" value="ECO:0007669"/>
    <property type="project" value="InterPro"/>
</dbReference>
<dbReference type="InterPro" id="IPR003657">
    <property type="entry name" value="WRKY_dom"/>
</dbReference>
<dbReference type="Pfam" id="PF03106">
    <property type="entry name" value="WRKY"/>
    <property type="match status" value="1"/>
</dbReference>
<feature type="coiled-coil region" evidence="1">
    <location>
        <begin position="26"/>
        <end position="53"/>
    </location>
</feature>
<dbReference type="PANTHER" id="PTHR31429:SF3">
    <property type="entry name" value="WRKY TRANSCRIPTION FACTOR 40-RELATED"/>
    <property type="match status" value="1"/>
</dbReference>
<reference evidence="3 4" key="1">
    <citation type="submission" date="2020-08" db="EMBL/GenBank/DDBJ databases">
        <title>Plant Genome Project.</title>
        <authorList>
            <person name="Zhang R.-G."/>
        </authorList>
    </citation>
    <scope>NUCLEOTIDE SEQUENCE [LARGE SCALE GENOMIC DNA]</scope>
    <source>
        <tissue evidence="3">Rhizome</tissue>
    </source>
</reference>
<keyword evidence="1" id="KW-0175">Coiled coil</keyword>
<gene>
    <name evidence="3" type="ORF">ZIOFF_021930</name>
</gene>
<comment type="caution">
    <text evidence="3">The sequence shown here is derived from an EMBL/GenBank/DDBJ whole genome shotgun (WGS) entry which is preliminary data.</text>
</comment>